<keyword evidence="5 6" id="KW-0472">Membrane</keyword>
<dbReference type="Proteomes" id="UP001317705">
    <property type="component" value="Chromosome"/>
</dbReference>
<proteinExistence type="predicted"/>
<evidence type="ECO:0000256" key="5">
    <source>
        <dbReference type="ARBA" id="ARBA00023136"/>
    </source>
</evidence>
<accession>A0ABN6VTH1</accession>
<comment type="subcellular location">
    <subcellularLocation>
        <location evidence="1">Cell membrane</location>
        <topology evidence="1">Multi-pass membrane protein</topology>
    </subcellularLocation>
</comment>
<dbReference type="RefSeq" id="WP_282002367.1">
    <property type="nucleotide sequence ID" value="NZ_AP027151.1"/>
</dbReference>
<feature type="transmembrane region" description="Helical" evidence="6">
    <location>
        <begin position="54"/>
        <end position="81"/>
    </location>
</feature>
<feature type="transmembrane region" description="Helical" evidence="6">
    <location>
        <begin position="20"/>
        <end position="39"/>
    </location>
</feature>
<evidence type="ECO:0000256" key="3">
    <source>
        <dbReference type="ARBA" id="ARBA00022692"/>
    </source>
</evidence>
<dbReference type="PANTHER" id="PTHR30074">
    <property type="entry name" value="FORMATE DEHYDROGENASE, NITRATE-INDUCIBLE, CYTOCHROME B556 FDN SUBUNIT"/>
    <property type="match status" value="1"/>
</dbReference>
<feature type="transmembrane region" description="Helical" evidence="6">
    <location>
        <begin position="245"/>
        <end position="264"/>
    </location>
</feature>
<keyword evidence="3 6" id="KW-0812">Transmembrane</keyword>
<feature type="transmembrane region" description="Helical" evidence="6">
    <location>
        <begin position="387"/>
        <end position="408"/>
    </location>
</feature>
<reference evidence="7 8" key="1">
    <citation type="submission" date="2022-12" db="EMBL/GenBank/DDBJ databases">
        <title>Polyphasic characterization of Geotalea uranireducens NIT-SL11 newly isolated from a complex of sewage sludge and microbially reduced graphene oxide.</title>
        <authorList>
            <person name="Xie L."/>
            <person name="Yoshida N."/>
            <person name="Meng L."/>
        </authorList>
    </citation>
    <scope>NUCLEOTIDE SEQUENCE [LARGE SCALE GENOMIC DNA]</scope>
    <source>
        <strain evidence="7 8">NIT-SL11</strain>
    </source>
</reference>
<evidence type="ECO:0000313" key="8">
    <source>
        <dbReference type="Proteomes" id="UP001317705"/>
    </source>
</evidence>
<sequence length="441" mass="49503">MGSHHDEYQVQRGKILTKPFFVLLALVVIGFSLIAYRFFAGVGAVTGLSDGYPWGIWIAYDVATGTAFACGGYALALLIYIMNRWKYHPLIRSAILTSVFGYCLAGFSVMVDLGRYWNAYGFFLPQRWQGNSVMFEVALCVMSYSMVLIIEFLPAVLYTLEHSKWRRVREWANWLHPRLIPDTETLQSGLNAVSKVAGHVQIRLDKILIFFIVLGMTLPSMHQSSLGSMMIIAGDKLSPLWRTGFLPLLFLLNCIFIGYATVMFESILSSYGFKRKFEVHELAGIARIVPWIAGIWMTVRFGDLLWRQQLPNIFAFDLNSCFFLLEVALIGGGGFLLLSNKNRHSPRLLFVSAALLMLGGGLYRFNVYLIGFNPGPGWSYFPSTAEFLITAGIIALEILGYMVLVKIFPVMPNPKKHYEVEEQEALHPVGDAVPGNVYAGK</sequence>
<feature type="transmembrane region" description="Helical" evidence="6">
    <location>
        <begin position="207"/>
        <end position="233"/>
    </location>
</feature>
<protein>
    <submittedName>
        <fullName evidence="7">Ni/Fe-hydrogenase cytochrome b subunit</fullName>
    </submittedName>
</protein>
<organism evidence="7 8">
    <name type="scientific">Geotalea uraniireducens</name>
    <dbReference type="NCBI Taxonomy" id="351604"/>
    <lineage>
        <taxon>Bacteria</taxon>
        <taxon>Pseudomonadati</taxon>
        <taxon>Thermodesulfobacteriota</taxon>
        <taxon>Desulfuromonadia</taxon>
        <taxon>Geobacterales</taxon>
        <taxon>Geobacteraceae</taxon>
        <taxon>Geotalea</taxon>
    </lineage>
</organism>
<feature type="transmembrane region" description="Helical" evidence="6">
    <location>
        <begin position="93"/>
        <end position="113"/>
    </location>
</feature>
<dbReference type="InterPro" id="IPR051817">
    <property type="entry name" value="FDH_cytochrome_b556_subunit"/>
</dbReference>
<feature type="transmembrane region" description="Helical" evidence="6">
    <location>
        <begin position="284"/>
        <end position="301"/>
    </location>
</feature>
<dbReference type="EMBL" id="AP027151">
    <property type="protein sequence ID" value="BDV42116.1"/>
    <property type="molecule type" value="Genomic_DNA"/>
</dbReference>
<evidence type="ECO:0000256" key="2">
    <source>
        <dbReference type="ARBA" id="ARBA00022475"/>
    </source>
</evidence>
<dbReference type="PANTHER" id="PTHR30074:SF4">
    <property type="entry name" value="NI_FE-HYDROGENASE 2 B-TYPE CYTOCHROME SUBUNIT-RELATED"/>
    <property type="match status" value="1"/>
</dbReference>
<feature type="transmembrane region" description="Helical" evidence="6">
    <location>
        <begin position="313"/>
        <end position="336"/>
    </location>
</feature>
<evidence type="ECO:0000256" key="1">
    <source>
        <dbReference type="ARBA" id="ARBA00004651"/>
    </source>
</evidence>
<keyword evidence="8" id="KW-1185">Reference proteome</keyword>
<feature type="transmembrane region" description="Helical" evidence="6">
    <location>
        <begin position="133"/>
        <end position="160"/>
    </location>
</feature>
<dbReference type="NCBIfam" id="NF008133">
    <property type="entry name" value="PRK10881.1"/>
    <property type="match status" value="1"/>
</dbReference>
<feature type="transmembrane region" description="Helical" evidence="6">
    <location>
        <begin position="348"/>
        <end position="367"/>
    </location>
</feature>
<keyword evidence="4 6" id="KW-1133">Transmembrane helix</keyword>
<evidence type="ECO:0000313" key="7">
    <source>
        <dbReference type="EMBL" id="BDV42116.1"/>
    </source>
</evidence>
<name>A0ABN6VTH1_9BACT</name>
<evidence type="ECO:0000256" key="4">
    <source>
        <dbReference type="ARBA" id="ARBA00022989"/>
    </source>
</evidence>
<evidence type="ECO:0000256" key="6">
    <source>
        <dbReference type="SAM" id="Phobius"/>
    </source>
</evidence>
<gene>
    <name evidence="7" type="primary">hybB</name>
    <name evidence="7" type="ORF">GURASL_10390</name>
</gene>
<keyword evidence="2" id="KW-1003">Cell membrane</keyword>